<gene>
    <name evidence="1" type="ORF">PGLA1383_LOCUS418</name>
    <name evidence="2" type="ORF">PGLA2088_LOCUS28560</name>
</gene>
<dbReference type="EMBL" id="CAJNNW010027933">
    <property type="protein sequence ID" value="CAE8693850.1"/>
    <property type="molecule type" value="Genomic_DNA"/>
</dbReference>
<sequence>MASFRFTDSASHCLSRSSFISLNRDWDFQNIFCPIPWFQDVSKLSGADRHFAVVRSEEGTGFQQKAKSSISSQHTWPCYFSRIGKTVSLDSNVMLSLALSEHFSCSVHVGNLASPVHFRLCLAVPQHLGGHFRMSLMQHCTLFVAPCYIDMYPFDRSLWGRVVPLWTSFPLWVSLLGVLFLEI</sequence>
<dbReference type="Proteomes" id="UP000654075">
    <property type="component" value="Unassembled WGS sequence"/>
</dbReference>
<proteinExistence type="predicted"/>
<evidence type="ECO:0000313" key="1">
    <source>
        <dbReference type="EMBL" id="CAE8581394.1"/>
    </source>
</evidence>
<comment type="caution">
    <text evidence="1">The sequence shown here is derived from an EMBL/GenBank/DDBJ whole genome shotgun (WGS) entry which is preliminary data.</text>
</comment>
<reference evidence="1" key="1">
    <citation type="submission" date="2021-02" db="EMBL/GenBank/DDBJ databases">
        <authorList>
            <person name="Dougan E. K."/>
            <person name="Rhodes N."/>
            <person name="Thang M."/>
            <person name="Chan C."/>
        </authorList>
    </citation>
    <scope>NUCLEOTIDE SEQUENCE</scope>
</reference>
<evidence type="ECO:0000313" key="2">
    <source>
        <dbReference type="EMBL" id="CAE8693850.1"/>
    </source>
</evidence>
<dbReference type="AlphaFoldDB" id="A0A813CZQ0"/>
<dbReference type="Proteomes" id="UP000626109">
    <property type="component" value="Unassembled WGS sequence"/>
</dbReference>
<organism evidence="1 3">
    <name type="scientific">Polarella glacialis</name>
    <name type="common">Dinoflagellate</name>
    <dbReference type="NCBI Taxonomy" id="89957"/>
    <lineage>
        <taxon>Eukaryota</taxon>
        <taxon>Sar</taxon>
        <taxon>Alveolata</taxon>
        <taxon>Dinophyceae</taxon>
        <taxon>Suessiales</taxon>
        <taxon>Suessiaceae</taxon>
        <taxon>Polarella</taxon>
    </lineage>
</organism>
<name>A0A813CZQ0_POLGL</name>
<accession>A0A813CZQ0</accession>
<keyword evidence="3" id="KW-1185">Reference proteome</keyword>
<dbReference type="EMBL" id="CAJNNV010000082">
    <property type="protein sequence ID" value="CAE8581394.1"/>
    <property type="molecule type" value="Genomic_DNA"/>
</dbReference>
<protein>
    <submittedName>
        <fullName evidence="1">Uncharacterized protein</fullName>
    </submittedName>
</protein>
<evidence type="ECO:0000313" key="3">
    <source>
        <dbReference type="Proteomes" id="UP000654075"/>
    </source>
</evidence>